<keyword evidence="5 14" id="KW-0479">Metal-binding</keyword>
<keyword evidence="7" id="KW-0492">Microsome</keyword>
<evidence type="ECO:0000256" key="1">
    <source>
        <dbReference type="ARBA" id="ARBA00004131"/>
    </source>
</evidence>
<dbReference type="FunFam" id="3.10.120.10:FF:000002">
    <property type="entry name" value="Cytochrome b5 type B"/>
    <property type="match status" value="1"/>
</dbReference>
<dbReference type="GO" id="GO:0020037">
    <property type="term" value="F:heme binding"/>
    <property type="evidence" value="ECO:0007669"/>
    <property type="project" value="UniProtKB-UniRule"/>
</dbReference>
<dbReference type="EMBL" id="JABFTP020000103">
    <property type="protein sequence ID" value="KAL3278323.1"/>
    <property type="molecule type" value="Genomic_DNA"/>
</dbReference>
<evidence type="ECO:0000256" key="10">
    <source>
        <dbReference type="ARBA" id="ARBA00023136"/>
    </source>
</evidence>
<dbReference type="GO" id="GO:0005789">
    <property type="term" value="C:endoplasmic reticulum membrane"/>
    <property type="evidence" value="ECO:0007669"/>
    <property type="project" value="UniProtKB-SubCell"/>
</dbReference>
<comment type="subcellular location">
    <subcellularLocation>
        <location evidence="1">Endoplasmic reticulum membrane</location>
        <topology evidence="1">Single-pass membrane protein</topology>
        <orientation evidence="1">Cytoplasmic side</orientation>
    </subcellularLocation>
    <subcellularLocation>
        <location evidence="11">Microsome membrane</location>
        <topology evidence="11">Single-pass membrane protein</topology>
        <orientation evidence="11">Cytoplasmic side</orientation>
    </subcellularLocation>
</comment>
<dbReference type="InterPro" id="IPR018506">
    <property type="entry name" value="Cyt_B5_heme-BS"/>
</dbReference>
<dbReference type="SMART" id="SM01117">
    <property type="entry name" value="Cyt-b5"/>
    <property type="match status" value="1"/>
</dbReference>
<proteinExistence type="inferred from homology"/>
<gene>
    <name evidence="16" type="ORF">HHI36_013654</name>
</gene>
<keyword evidence="9 14" id="KW-0408">Iron</keyword>
<reference evidence="16 17" key="1">
    <citation type="journal article" date="2021" name="BMC Biol.">
        <title>Horizontally acquired antibacterial genes associated with adaptive radiation of ladybird beetles.</title>
        <authorList>
            <person name="Li H.S."/>
            <person name="Tang X.F."/>
            <person name="Huang Y.H."/>
            <person name="Xu Z.Y."/>
            <person name="Chen M.L."/>
            <person name="Du X.Y."/>
            <person name="Qiu B.Y."/>
            <person name="Chen P.T."/>
            <person name="Zhang W."/>
            <person name="Slipinski A."/>
            <person name="Escalona H.E."/>
            <person name="Waterhouse R.M."/>
            <person name="Zwick A."/>
            <person name="Pang H."/>
        </authorList>
    </citation>
    <scope>NUCLEOTIDE SEQUENCE [LARGE SCALE GENOMIC DNA]</scope>
    <source>
        <strain evidence="16">SYSU2018</strain>
    </source>
</reference>
<keyword evidence="6" id="KW-0256">Endoplasmic reticulum</keyword>
<feature type="domain" description="Cytochrome b5 heme-binding" evidence="15">
    <location>
        <begin position="5"/>
        <end position="81"/>
    </location>
</feature>
<dbReference type="PRINTS" id="PR00363">
    <property type="entry name" value="CYTOCHROMEB5"/>
</dbReference>
<dbReference type="InterPro" id="IPR001199">
    <property type="entry name" value="Cyt_B5-like_heme/steroid-bd"/>
</dbReference>
<dbReference type="Gene3D" id="3.10.120.10">
    <property type="entry name" value="Cytochrome b5-like heme/steroid binding domain"/>
    <property type="match status" value="1"/>
</dbReference>
<comment type="similarity">
    <text evidence="12 14">Belongs to the cytochrome b5 family.</text>
</comment>
<evidence type="ECO:0000256" key="14">
    <source>
        <dbReference type="RuleBase" id="RU362121"/>
    </source>
</evidence>
<sequence length="139" mass="15631">MAATIKKFTRAEVKKHNDRTNTWIIIENKVCDVTKFLQEHPGGEEPLLEVAGKDGTKEFIDVGHSSEARELMEKYVIGEIVDEEKTTTEKSVSVKTMIKSNVKELKCRLKPIAPCLAVTVVLVGAFVAYRFYRSSNSQL</sequence>
<evidence type="ECO:0000256" key="13">
    <source>
        <dbReference type="ARBA" id="ARBA00039806"/>
    </source>
</evidence>
<feature type="transmembrane region" description="Helical" evidence="14">
    <location>
        <begin position="112"/>
        <end position="132"/>
    </location>
</feature>
<dbReference type="PANTHER" id="PTHR19359">
    <property type="entry name" value="CYTOCHROME B5"/>
    <property type="match status" value="1"/>
</dbReference>
<evidence type="ECO:0000256" key="6">
    <source>
        <dbReference type="ARBA" id="ARBA00022824"/>
    </source>
</evidence>
<accession>A0ABD2NI36</accession>
<dbReference type="Pfam" id="PF00173">
    <property type="entry name" value="Cyt-b5"/>
    <property type="match status" value="1"/>
</dbReference>
<evidence type="ECO:0000256" key="7">
    <source>
        <dbReference type="ARBA" id="ARBA00022848"/>
    </source>
</evidence>
<organism evidence="16 17">
    <name type="scientific">Cryptolaemus montrouzieri</name>
    <dbReference type="NCBI Taxonomy" id="559131"/>
    <lineage>
        <taxon>Eukaryota</taxon>
        <taxon>Metazoa</taxon>
        <taxon>Ecdysozoa</taxon>
        <taxon>Arthropoda</taxon>
        <taxon>Hexapoda</taxon>
        <taxon>Insecta</taxon>
        <taxon>Pterygota</taxon>
        <taxon>Neoptera</taxon>
        <taxon>Endopterygota</taxon>
        <taxon>Coleoptera</taxon>
        <taxon>Polyphaga</taxon>
        <taxon>Cucujiformia</taxon>
        <taxon>Coccinelloidea</taxon>
        <taxon>Coccinellidae</taxon>
        <taxon>Scymninae</taxon>
        <taxon>Scymnini</taxon>
        <taxon>Cryptolaemus</taxon>
    </lineage>
</organism>
<evidence type="ECO:0000256" key="9">
    <source>
        <dbReference type="ARBA" id="ARBA00023004"/>
    </source>
</evidence>
<evidence type="ECO:0000256" key="5">
    <source>
        <dbReference type="ARBA" id="ARBA00022723"/>
    </source>
</evidence>
<keyword evidence="10 14" id="KW-0472">Membrane</keyword>
<name>A0ABD2NI36_9CUCU</name>
<keyword evidence="3 14" id="KW-0349">Heme</keyword>
<protein>
    <recommendedName>
        <fullName evidence="13">Cytochrome b5</fullName>
    </recommendedName>
</protein>
<evidence type="ECO:0000256" key="8">
    <source>
        <dbReference type="ARBA" id="ARBA00022982"/>
    </source>
</evidence>
<keyword evidence="4 14" id="KW-0812">Transmembrane</keyword>
<evidence type="ECO:0000256" key="12">
    <source>
        <dbReference type="ARBA" id="ARBA00038168"/>
    </source>
</evidence>
<evidence type="ECO:0000256" key="2">
    <source>
        <dbReference type="ARBA" id="ARBA00022448"/>
    </source>
</evidence>
<evidence type="ECO:0000313" key="16">
    <source>
        <dbReference type="EMBL" id="KAL3278323.1"/>
    </source>
</evidence>
<keyword evidence="2" id="KW-0813">Transport</keyword>
<dbReference type="InterPro" id="IPR036400">
    <property type="entry name" value="Cyt_B5-like_heme/steroid_sf"/>
</dbReference>
<dbReference type="PANTHER" id="PTHR19359:SF150">
    <property type="entry name" value="CYTOCHROME B5"/>
    <property type="match status" value="1"/>
</dbReference>
<evidence type="ECO:0000256" key="3">
    <source>
        <dbReference type="ARBA" id="ARBA00022617"/>
    </source>
</evidence>
<dbReference type="GO" id="GO:0046872">
    <property type="term" value="F:metal ion binding"/>
    <property type="evidence" value="ECO:0007669"/>
    <property type="project" value="UniProtKB-UniRule"/>
</dbReference>
<dbReference type="PROSITE" id="PS50255">
    <property type="entry name" value="CYTOCHROME_B5_2"/>
    <property type="match status" value="1"/>
</dbReference>
<evidence type="ECO:0000256" key="11">
    <source>
        <dbReference type="ARBA" id="ARBA00037877"/>
    </source>
</evidence>
<evidence type="ECO:0000259" key="15">
    <source>
        <dbReference type="PROSITE" id="PS50255"/>
    </source>
</evidence>
<dbReference type="Proteomes" id="UP001516400">
    <property type="component" value="Unassembled WGS sequence"/>
</dbReference>
<keyword evidence="14" id="KW-1133">Transmembrane helix</keyword>
<dbReference type="PROSITE" id="PS00191">
    <property type="entry name" value="CYTOCHROME_B5_1"/>
    <property type="match status" value="1"/>
</dbReference>
<comment type="caution">
    <text evidence="16">The sequence shown here is derived from an EMBL/GenBank/DDBJ whole genome shotgun (WGS) entry which is preliminary data.</text>
</comment>
<keyword evidence="17" id="KW-1185">Reference proteome</keyword>
<dbReference type="AlphaFoldDB" id="A0ABD2NI36"/>
<dbReference type="SUPFAM" id="SSF55856">
    <property type="entry name" value="Cytochrome b5-like heme/steroid binding domain"/>
    <property type="match status" value="1"/>
</dbReference>
<evidence type="ECO:0000313" key="17">
    <source>
        <dbReference type="Proteomes" id="UP001516400"/>
    </source>
</evidence>
<evidence type="ECO:0000256" key="4">
    <source>
        <dbReference type="ARBA" id="ARBA00022692"/>
    </source>
</evidence>
<keyword evidence="8" id="KW-0249">Electron transport</keyword>
<dbReference type="InterPro" id="IPR050668">
    <property type="entry name" value="Cytochrome_b5"/>
</dbReference>